<dbReference type="Gramene" id="TuG1812G0300005632.01.T04">
    <property type="protein sequence ID" value="TuG1812G0300005632.01.T04"/>
    <property type="gene ID" value="TuG1812G0300005632.01"/>
</dbReference>
<evidence type="ECO:0000256" key="1">
    <source>
        <dbReference type="SAM" id="MobiDB-lite"/>
    </source>
</evidence>
<proteinExistence type="predicted"/>
<name>A0A8R7PY39_TRIUA</name>
<sequence>SRRSGGAGLGLPAPAPPGSITSGRRRPCLVTFVFC</sequence>
<accession>A0A8R7PY39</accession>
<gene>
    <name evidence="2" type="primary">LOC125546273</name>
</gene>
<organism evidence="2 3">
    <name type="scientific">Triticum urartu</name>
    <name type="common">Red wild einkorn</name>
    <name type="synonym">Crithodium urartu</name>
    <dbReference type="NCBI Taxonomy" id="4572"/>
    <lineage>
        <taxon>Eukaryota</taxon>
        <taxon>Viridiplantae</taxon>
        <taxon>Streptophyta</taxon>
        <taxon>Embryophyta</taxon>
        <taxon>Tracheophyta</taxon>
        <taxon>Spermatophyta</taxon>
        <taxon>Magnoliopsida</taxon>
        <taxon>Liliopsida</taxon>
        <taxon>Poales</taxon>
        <taxon>Poaceae</taxon>
        <taxon>BOP clade</taxon>
        <taxon>Pooideae</taxon>
        <taxon>Triticodae</taxon>
        <taxon>Triticeae</taxon>
        <taxon>Triticinae</taxon>
        <taxon>Triticum</taxon>
    </lineage>
</organism>
<reference evidence="2" key="3">
    <citation type="submission" date="2022-06" db="UniProtKB">
        <authorList>
            <consortium name="EnsemblPlants"/>
        </authorList>
    </citation>
    <scope>IDENTIFICATION</scope>
</reference>
<feature type="region of interest" description="Disordered" evidence="1">
    <location>
        <begin position="1"/>
        <end position="24"/>
    </location>
</feature>
<dbReference type="EnsemblPlants" id="TuG1812G0300005632.01.T04">
    <property type="protein sequence ID" value="TuG1812G0300005632.01.T04"/>
    <property type="gene ID" value="TuG1812G0300005632.01"/>
</dbReference>
<reference evidence="2" key="2">
    <citation type="submission" date="2018-03" db="EMBL/GenBank/DDBJ databases">
        <title>The Triticum urartu genome reveals the dynamic nature of wheat genome evolution.</title>
        <authorList>
            <person name="Ling H."/>
            <person name="Ma B."/>
            <person name="Shi X."/>
            <person name="Liu H."/>
            <person name="Dong L."/>
            <person name="Sun H."/>
            <person name="Cao Y."/>
            <person name="Gao Q."/>
            <person name="Zheng S."/>
            <person name="Li Y."/>
            <person name="Yu Y."/>
            <person name="Du H."/>
            <person name="Qi M."/>
            <person name="Li Y."/>
            <person name="Yu H."/>
            <person name="Cui Y."/>
            <person name="Wang N."/>
            <person name="Chen C."/>
            <person name="Wu H."/>
            <person name="Zhao Y."/>
            <person name="Zhang J."/>
            <person name="Li Y."/>
            <person name="Zhou W."/>
            <person name="Zhang B."/>
            <person name="Hu W."/>
            <person name="Eijk M."/>
            <person name="Tang J."/>
            <person name="Witsenboer H."/>
            <person name="Zhao S."/>
            <person name="Li Z."/>
            <person name="Zhang A."/>
            <person name="Wang D."/>
            <person name="Liang C."/>
        </authorList>
    </citation>
    <scope>NUCLEOTIDE SEQUENCE [LARGE SCALE GENOMIC DNA]</scope>
    <source>
        <strain evidence="2">cv. G1812</strain>
    </source>
</reference>
<evidence type="ECO:0000313" key="2">
    <source>
        <dbReference type="EnsemblPlants" id="TuG1812G0300005632.01.T04"/>
    </source>
</evidence>
<protein>
    <submittedName>
        <fullName evidence="2">Uncharacterized protein</fullName>
    </submittedName>
</protein>
<keyword evidence="3" id="KW-1185">Reference proteome</keyword>
<dbReference type="AlphaFoldDB" id="A0A8R7PY39"/>
<evidence type="ECO:0000313" key="3">
    <source>
        <dbReference type="Proteomes" id="UP000015106"/>
    </source>
</evidence>
<reference evidence="3" key="1">
    <citation type="journal article" date="2013" name="Nature">
        <title>Draft genome of the wheat A-genome progenitor Triticum urartu.</title>
        <authorList>
            <person name="Ling H.Q."/>
            <person name="Zhao S."/>
            <person name="Liu D."/>
            <person name="Wang J."/>
            <person name="Sun H."/>
            <person name="Zhang C."/>
            <person name="Fan H."/>
            <person name="Li D."/>
            <person name="Dong L."/>
            <person name="Tao Y."/>
            <person name="Gao C."/>
            <person name="Wu H."/>
            <person name="Li Y."/>
            <person name="Cui Y."/>
            <person name="Guo X."/>
            <person name="Zheng S."/>
            <person name="Wang B."/>
            <person name="Yu K."/>
            <person name="Liang Q."/>
            <person name="Yang W."/>
            <person name="Lou X."/>
            <person name="Chen J."/>
            <person name="Feng M."/>
            <person name="Jian J."/>
            <person name="Zhang X."/>
            <person name="Luo G."/>
            <person name="Jiang Y."/>
            <person name="Liu J."/>
            <person name="Wang Z."/>
            <person name="Sha Y."/>
            <person name="Zhang B."/>
            <person name="Wu H."/>
            <person name="Tang D."/>
            <person name="Shen Q."/>
            <person name="Xue P."/>
            <person name="Zou S."/>
            <person name="Wang X."/>
            <person name="Liu X."/>
            <person name="Wang F."/>
            <person name="Yang Y."/>
            <person name="An X."/>
            <person name="Dong Z."/>
            <person name="Zhang K."/>
            <person name="Zhang X."/>
            <person name="Luo M.C."/>
            <person name="Dvorak J."/>
            <person name="Tong Y."/>
            <person name="Wang J."/>
            <person name="Yang H."/>
            <person name="Li Z."/>
            <person name="Wang D."/>
            <person name="Zhang A."/>
            <person name="Wang J."/>
        </authorList>
    </citation>
    <scope>NUCLEOTIDE SEQUENCE</scope>
    <source>
        <strain evidence="3">cv. G1812</strain>
    </source>
</reference>
<dbReference type="Proteomes" id="UP000015106">
    <property type="component" value="Chromosome 3"/>
</dbReference>